<evidence type="ECO:0000313" key="1">
    <source>
        <dbReference type="EMBL" id="MPC21812.1"/>
    </source>
</evidence>
<dbReference type="EMBL" id="VSRR010001020">
    <property type="protein sequence ID" value="MPC21812.1"/>
    <property type="molecule type" value="Genomic_DNA"/>
</dbReference>
<comment type="caution">
    <text evidence="1">The sequence shown here is derived from an EMBL/GenBank/DDBJ whole genome shotgun (WGS) entry which is preliminary data.</text>
</comment>
<protein>
    <submittedName>
        <fullName evidence="1">Uncharacterized protein</fullName>
    </submittedName>
</protein>
<organism evidence="1 2">
    <name type="scientific">Portunus trituberculatus</name>
    <name type="common">Swimming crab</name>
    <name type="synonym">Neptunus trituberculatus</name>
    <dbReference type="NCBI Taxonomy" id="210409"/>
    <lineage>
        <taxon>Eukaryota</taxon>
        <taxon>Metazoa</taxon>
        <taxon>Ecdysozoa</taxon>
        <taxon>Arthropoda</taxon>
        <taxon>Crustacea</taxon>
        <taxon>Multicrustacea</taxon>
        <taxon>Malacostraca</taxon>
        <taxon>Eumalacostraca</taxon>
        <taxon>Eucarida</taxon>
        <taxon>Decapoda</taxon>
        <taxon>Pleocyemata</taxon>
        <taxon>Brachyura</taxon>
        <taxon>Eubrachyura</taxon>
        <taxon>Portunoidea</taxon>
        <taxon>Portunidae</taxon>
        <taxon>Portuninae</taxon>
        <taxon>Portunus</taxon>
    </lineage>
</organism>
<dbReference type="AlphaFoldDB" id="A0A5B7DJR3"/>
<accession>A0A5B7DJR3</accession>
<evidence type="ECO:0000313" key="2">
    <source>
        <dbReference type="Proteomes" id="UP000324222"/>
    </source>
</evidence>
<dbReference type="Proteomes" id="UP000324222">
    <property type="component" value="Unassembled WGS sequence"/>
</dbReference>
<reference evidence="1 2" key="1">
    <citation type="submission" date="2019-05" db="EMBL/GenBank/DDBJ databases">
        <title>Another draft genome of Portunus trituberculatus and its Hox gene families provides insights of decapod evolution.</title>
        <authorList>
            <person name="Jeong J.-H."/>
            <person name="Song I."/>
            <person name="Kim S."/>
            <person name="Choi T."/>
            <person name="Kim D."/>
            <person name="Ryu S."/>
            <person name="Kim W."/>
        </authorList>
    </citation>
    <scope>NUCLEOTIDE SEQUENCE [LARGE SCALE GENOMIC DNA]</scope>
    <source>
        <tissue evidence="1">Muscle</tissue>
    </source>
</reference>
<keyword evidence="2" id="KW-1185">Reference proteome</keyword>
<gene>
    <name evidence="1" type="ORF">E2C01_014811</name>
</gene>
<sequence length="116" mass="13061">MGGGNAKTGVRARLCLGGMLGLLLQQLFRLINRQQPLKNNLDKRTRGDIRGNDSLLTSLTPVFKASCEHWRIPGAKHYRYLHHRYSHATTPQPPETTHTPTLIPRGLSEWRLGIKG</sequence>
<proteinExistence type="predicted"/>
<name>A0A5B7DJR3_PORTR</name>